<evidence type="ECO:0000313" key="2">
    <source>
        <dbReference type="EMBL" id="MBO0349752.1"/>
    </source>
</evidence>
<dbReference type="InterPro" id="IPR025587">
    <property type="entry name" value="DUF4351"/>
</dbReference>
<comment type="caution">
    <text evidence="2">The sequence shown here is derived from an EMBL/GenBank/DDBJ whole genome shotgun (WGS) entry which is preliminary data.</text>
</comment>
<dbReference type="PANTHER" id="PTHR34613:SF1">
    <property type="entry name" value="SLL6017 PROTEIN"/>
    <property type="match status" value="1"/>
</dbReference>
<dbReference type="PANTHER" id="PTHR34613">
    <property type="entry name" value="SLL0800 PROTEIN"/>
    <property type="match status" value="1"/>
</dbReference>
<reference evidence="2 3" key="1">
    <citation type="submission" date="2021-03" db="EMBL/GenBank/DDBJ databases">
        <title>Metabolic Capacity of the Antarctic Cyanobacterium Phormidium pseudopriestleyi that Sustains Oxygenic Photosynthesis in the Presence of Hydrogen Sulfide.</title>
        <authorList>
            <person name="Lumian J.E."/>
            <person name="Jungblut A.D."/>
            <person name="Dillon M.L."/>
            <person name="Hawes I."/>
            <person name="Doran P.T."/>
            <person name="Mackey T.J."/>
            <person name="Dick G.J."/>
            <person name="Grettenberger C.L."/>
            <person name="Sumner D.Y."/>
        </authorList>
    </citation>
    <scope>NUCLEOTIDE SEQUENCE [LARGE SCALE GENOMIC DNA]</scope>
    <source>
        <strain evidence="2 3">FRX01</strain>
    </source>
</reference>
<sequence>MCYDNLLKYWAEKYAQQMASWAFRQPITTPVEVLKTELSVEPIRADSVIFLKTGPEIQHLEFQTRVPQDRPMPIRMCSYSIRLQWQYELPVRQVLIWLVPTSNQAVFETEFRTEFTQHQYQVIRLWEESPEALLGNSALLPLAVLCATENPTELLSQVAQEVNKIEETDLRQEIAACTQILAGLRFDKRLISTMFREEVMRESVVYQDILQKGVAQGLARGLEQGEKQGELAVIFRQLHRFCGPLNPEIESRIQGLGKPQLEELSEALLDFTNLADLQQWLDSH</sequence>
<organism evidence="2 3">
    <name type="scientific">Phormidium pseudopriestleyi FRX01</name>
    <dbReference type="NCBI Taxonomy" id="1759528"/>
    <lineage>
        <taxon>Bacteria</taxon>
        <taxon>Bacillati</taxon>
        <taxon>Cyanobacteriota</taxon>
        <taxon>Cyanophyceae</taxon>
        <taxon>Oscillatoriophycideae</taxon>
        <taxon>Oscillatoriales</taxon>
        <taxon>Oscillatoriaceae</taxon>
        <taxon>Phormidium</taxon>
    </lineage>
</organism>
<protein>
    <submittedName>
        <fullName evidence="2">Rpn family recombination-promoting nuclease/putative transposase</fullName>
    </submittedName>
</protein>
<evidence type="ECO:0000259" key="1">
    <source>
        <dbReference type="Pfam" id="PF14261"/>
    </source>
</evidence>
<gene>
    <name evidence="2" type="ORF">J0895_11655</name>
</gene>
<evidence type="ECO:0000313" key="3">
    <source>
        <dbReference type="Proteomes" id="UP000664844"/>
    </source>
</evidence>
<dbReference type="Pfam" id="PF14261">
    <property type="entry name" value="DUF4351"/>
    <property type="match status" value="1"/>
</dbReference>
<dbReference type="RefSeq" id="WP_207088259.1">
    <property type="nucleotide sequence ID" value="NZ_JAFLQW010000311.1"/>
</dbReference>
<dbReference type="Proteomes" id="UP000664844">
    <property type="component" value="Unassembled WGS sequence"/>
</dbReference>
<dbReference type="EMBL" id="JAFLQW010000311">
    <property type="protein sequence ID" value="MBO0349752.1"/>
    <property type="molecule type" value="Genomic_DNA"/>
</dbReference>
<name>A0ABS3FTR6_9CYAN</name>
<keyword evidence="3" id="KW-1185">Reference proteome</keyword>
<proteinExistence type="predicted"/>
<feature type="domain" description="DUF4351" evidence="1">
    <location>
        <begin position="223"/>
        <end position="281"/>
    </location>
</feature>
<accession>A0ABS3FTR6</accession>